<sequence>MFANEKLEKIMLNELAKQILFISGIDGLLVASCITSIIYHSQLLMLIKKFTDKKARSFYFEGKLSDLHQIFISCVHHIKGLWTVKILNAISILIRSLRNRLGLKFNGFHKKDCIFYIFCRIN</sequence>
<organism evidence="2 3">
    <name type="scientific">Brachionus plicatilis</name>
    <name type="common">Marine rotifer</name>
    <name type="synonym">Brachionus muelleri</name>
    <dbReference type="NCBI Taxonomy" id="10195"/>
    <lineage>
        <taxon>Eukaryota</taxon>
        <taxon>Metazoa</taxon>
        <taxon>Spiralia</taxon>
        <taxon>Gnathifera</taxon>
        <taxon>Rotifera</taxon>
        <taxon>Eurotatoria</taxon>
        <taxon>Monogononta</taxon>
        <taxon>Pseudotrocha</taxon>
        <taxon>Ploima</taxon>
        <taxon>Brachionidae</taxon>
        <taxon>Brachionus</taxon>
    </lineage>
</organism>
<evidence type="ECO:0000313" key="3">
    <source>
        <dbReference type="Proteomes" id="UP000276133"/>
    </source>
</evidence>
<keyword evidence="3" id="KW-1185">Reference proteome</keyword>
<keyword evidence="1" id="KW-0472">Membrane</keyword>
<name>A0A3M7PDV3_BRAPC</name>
<evidence type="ECO:0000313" key="2">
    <source>
        <dbReference type="EMBL" id="RMZ97232.1"/>
    </source>
</evidence>
<gene>
    <name evidence="2" type="ORF">BpHYR1_038508</name>
</gene>
<protein>
    <submittedName>
        <fullName evidence="2">Uncharacterized protein</fullName>
    </submittedName>
</protein>
<keyword evidence="1" id="KW-0812">Transmembrane</keyword>
<proteinExistence type="predicted"/>
<accession>A0A3M7PDV3</accession>
<feature type="transmembrane region" description="Helical" evidence="1">
    <location>
        <begin position="20"/>
        <end position="39"/>
    </location>
</feature>
<dbReference type="Proteomes" id="UP000276133">
    <property type="component" value="Unassembled WGS sequence"/>
</dbReference>
<reference evidence="2 3" key="1">
    <citation type="journal article" date="2018" name="Sci. Rep.">
        <title>Genomic signatures of local adaptation to the degree of environmental predictability in rotifers.</title>
        <authorList>
            <person name="Franch-Gras L."/>
            <person name="Hahn C."/>
            <person name="Garcia-Roger E.M."/>
            <person name="Carmona M.J."/>
            <person name="Serra M."/>
            <person name="Gomez A."/>
        </authorList>
    </citation>
    <scope>NUCLEOTIDE SEQUENCE [LARGE SCALE GENOMIC DNA]</scope>
    <source>
        <strain evidence="2">HYR1</strain>
    </source>
</reference>
<dbReference type="EMBL" id="REGN01011537">
    <property type="protein sequence ID" value="RMZ97232.1"/>
    <property type="molecule type" value="Genomic_DNA"/>
</dbReference>
<dbReference type="AlphaFoldDB" id="A0A3M7PDV3"/>
<comment type="caution">
    <text evidence="2">The sequence shown here is derived from an EMBL/GenBank/DDBJ whole genome shotgun (WGS) entry which is preliminary data.</text>
</comment>
<keyword evidence="1" id="KW-1133">Transmembrane helix</keyword>
<evidence type="ECO:0000256" key="1">
    <source>
        <dbReference type="SAM" id="Phobius"/>
    </source>
</evidence>